<sequence length="104" mass="11940">MWRNHHTFVHILTFSPLIPADILDKQFRFQKKEEERDTPYVTGTSRPARSTPTGEFLIAFHEPRAADELGLPSAVPRGRKLEMIRVSLPQAQNTPPGFLMSREK</sequence>
<feature type="region of interest" description="Disordered" evidence="1">
    <location>
        <begin position="32"/>
        <end position="52"/>
    </location>
</feature>
<feature type="non-terminal residue" evidence="3">
    <location>
        <position position="1"/>
    </location>
</feature>
<protein>
    <submittedName>
        <fullName evidence="3">Aspartate/glutamate permease AcaP</fullName>
    </submittedName>
</protein>
<keyword evidence="2" id="KW-0732">Signal</keyword>
<accession>A0A8J4UNV3</accession>
<comment type="caution">
    <text evidence="3">The sequence shown here is derived from an EMBL/GenBank/DDBJ whole genome shotgun (WGS) entry which is preliminary data.</text>
</comment>
<keyword evidence="4" id="KW-1185">Reference proteome</keyword>
<evidence type="ECO:0000313" key="3">
    <source>
        <dbReference type="EMBL" id="KAF5907434.1"/>
    </source>
</evidence>
<feature type="signal peptide" evidence="2">
    <location>
        <begin position="1"/>
        <end position="20"/>
    </location>
</feature>
<feature type="chain" id="PRO_5035277172" evidence="2">
    <location>
        <begin position="21"/>
        <end position="104"/>
    </location>
</feature>
<reference evidence="3" key="1">
    <citation type="submission" date="2020-07" db="EMBL/GenBank/DDBJ databases">
        <title>Clarias magur genome sequencing, assembly and annotation.</title>
        <authorList>
            <person name="Kushwaha B."/>
            <person name="Kumar R."/>
            <person name="Das P."/>
            <person name="Joshi C.G."/>
            <person name="Kumar D."/>
            <person name="Nagpure N.S."/>
            <person name="Pandey M."/>
            <person name="Agarwal S."/>
            <person name="Srivastava S."/>
            <person name="Singh M."/>
            <person name="Sahoo L."/>
            <person name="Jayasankar P."/>
            <person name="Meher P.K."/>
            <person name="Koringa P.G."/>
            <person name="Iquebal M.A."/>
            <person name="Das S.P."/>
            <person name="Bit A."/>
            <person name="Patnaik S."/>
            <person name="Patel N."/>
            <person name="Shah T.M."/>
            <person name="Hinsu A."/>
            <person name="Jena J.K."/>
        </authorList>
    </citation>
    <scope>NUCLEOTIDE SEQUENCE</scope>
    <source>
        <strain evidence="3">CIFAMagur01</strain>
        <tissue evidence="3">Testis</tissue>
    </source>
</reference>
<dbReference type="EMBL" id="QNUK01000022">
    <property type="protein sequence ID" value="KAF5907434.1"/>
    <property type="molecule type" value="Genomic_DNA"/>
</dbReference>
<name>A0A8J4UNV3_CLAMG</name>
<gene>
    <name evidence="3" type="primary">cos</name>
    <name evidence="3" type="ORF">DAT39_002890</name>
</gene>
<evidence type="ECO:0000256" key="2">
    <source>
        <dbReference type="SAM" id="SignalP"/>
    </source>
</evidence>
<dbReference type="Proteomes" id="UP000727407">
    <property type="component" value="Unassembled WGS sequence"/>
</dbReference>
<evidence type="ECO:0000256" key="1">
    <source>
        <dbReference type="SAM" id="MobiDB-lite"/>
    </source>
</evidence>
<organism evidence="3 4">
    <name type="scientific">Clarias magur</name>
    <name type="common">Asian catfish</name>
    <name type="synonym">Macropteronotus magur</name>
    <dbReference type="NCBI Taxonomy" id="1594786"/>
    <lineage>
        <taxon>Eukaryota</taxon>
        <taxon>Metazoa</taxon>
        <taxon>Chordata</taxon>
        <taxon>Craniata</taxon>
        <taxon>Vertebrata</taxon>
        <taxon>Euteleostomi</taxon>
        <taxon>Actinopterygii</taxon>
        <taxon>Neopterygii</taxon>
        <taxon>Teleostei</taxon>
        <taxon>Ostariophysi</taxon>
        <taxon>Siluriformes</taxon>
        <taxon>Clariidae</taxon>
        <taxon>Clarias</taxon>
    </lineage>
</organism>
<evidence type="ECO:0000313" key="4">
    <source>
        <dbReference type="Proteomes" id="UP000727407"/>
    </source>
</evidence>
<dbReference type="AlphaFoldDB" id="A0A8J4UNV3"/>
<proteinExistence type="predicted"/>
<feature type="compositionally biased region" description="Polar residues" evidence="1">
    <location>
        <begin position="41"/>
        <end position="52"/>
    </location>
</feature>